<feature type="transmembrane region" description="Helical" evidence="1">
    <location>
        <begin position="50"/>
        <end position="75"/>
    </location>
</feature>
<keyword evidence="3" id="KW-1185">Reference proteome</keyword>
<protein>
    <submittedName>
        <fullName evidence="2">Uncharacterized protein</fullName>
    </submittedName>
</protein>
<feature type="transmembrane region" description="Helical" evidence="1">
    <location>
        <begin position="12"/>
        <end position="30"/>
    </location>
</feature>
<organism evidence="2 3">
    <name type="scientific">Secundilactobacillus paracollinoides</name>
    <dbReference type="NCBI Taxonomy" id="240427"/>
    <lineage>
        <taxon>Bacteria</taxon>
        <taxon>Bacillati</taxon>
        <taxon>Bacillota</taxon>
        <taxon>Bacilli</taxon>
        <taxon>Lactobacillales</taxon>
        <taxon>Lactobacillaceae</taxon>
        <taxon>Secundilactobacillus</taxon>
    </lineage>
</organism>
<gene>
    <name evidence="2" type="ORF">AYR63_07140</name>
</gene>
<dbReference type="KEGG" id="lpd:AYR62_11065"/>
<reference evidence="2 3" key="1">
    <citation type="submission" date="2016-03" db="EMBL/GenBank/DDBJ databases">
        <title>Pediococcus and Lactobacillus from brewery environment - whole genome sequencing and assembly.</title>
        <authorList>
            <person name="Behr J."/>
            <person name="Geissler A.J."/>
            <person name="Vogel R.F."/>
        </authorList>
    </citation>
    <scope>NUCLEOTIDE SEQUENCE [LARGE SCALE GENOMIC DNA]</scope>
    <source>
        <strain evidence="2 3">TMW 1.1995</strain>
    </source>
</reference>
<dbReference type="RefSeq" id="WP_054709565.1">
    <property type="nucleotide sequence ID" value="NZ_CP014915.1"/>
</dbReference>
<keyword evidence="1" id="KW-1133">Transmembrane helix</keyword>
<sequence>MIKQATKNATMWMIIGLILDIVFEPIGFLFHHPMDGLFGLIHNVLQSPNVGAATLFSVGALLIVWVLLVLFFILIGLTTNPTSKDDNQH</sequence>
<dbReference type="Proteomes" id="UP000093267">
    <property type="component" value="Chromosome"/>
</dbReference>
<keyword evidence="1" id="KW-0812">Transmembrane</keyword>
<keyword evidence="1" id="KW-0472">Membrane</keyword>
<evidence type="ECO:0000313" key="3">
    <source>
        <dbReference type="Proteomes" id="UP000093267"/>
    </source>
</evidence>
<accession>A0A1B2IXX4</accession>
<evidence type="ECO:0000256" key="1">
    <source>
        <dbReference type="SAM" id="Phobius"/>
    </source>
</evidence>
<dbReference type="EMBL" id="CP014924">
    <property type="protein sequence ID" value="ANZ66926.1"/>
    <property type="molecule type" value="Genomic_DNA"/>
</dbReference>
<evidence type="ECO:0000313" key="2">
    <source>
        <dbReference type="EMBL" id="ANZ66926.1"/>
    </source>
</evidence>
<dbReference type="OrthoDB" id="2296768at2"/>
<proteinExistence type="predicted"/>
<dbReference type="AlphaFoldDB" id="A0A1B2IXX4"/>
<name>A0A1B2IXX4_9LACO</name>